<evidence type="ECO:0000313" key="17">
    <source>
        <dbReference type="Proteomes" id="UP000766486"/>
    </source>
</evidence>
<feature type="region of interest" description="Disordered" evidence="13">
    <location>
        <begin position="236"/>
        <end position="285"/>
    </location>
</feature>
<comment type="catalytic activity">
    <reaction evidence="11">
        <text>[(1-&gt;4)-beta-D-glucosyl]n+m + reduced acceptor + O2 = 4-dehydro-beta-D-glucosyl-[(1-&gt;4)-beta-D-glucosyl]n-1 + [(1-&gt;4)-beta-D-glucosyl]m + acceptor + H2O.</text>
        <dbReference type="EC" id="1.14.99.56"/>
    </reaction>
</comment>
<evidence type="ECO:0000256" key="6">
    <source>
        <dbReference type="ARBA" id="ARBA00023008"/>
    </source>
</evidence>
<evidence type="ECO:0000256" key="9">
    <source>
        <dbReference type="ARBA" id="ARBA00023326"/>
    </source>
</evidence>
<dbReference type="Gene3D" id="2.70.50.70">
    <property type="match status" value="1"/>
</dbReference>
<evidence type="ECO:0000256" key="8">
    <source>
        <dbReference type="ARBA" id="ARBA00023277"/>
    </source>
</evidence>
<keyword evidence="9" id="KW-0624">Polysaccharide degradation</keyword>
<evidence type="ECO:0000256" key="2">
    <source>
        <dbReference type="ARBA" id="ARBA00004613"/>
    </source>
</evidence>
<comment type="caution">
    <text evidence="16">The sequence shown here is derived from an EMBL/GenBank/DDBJ whole genome shotgun (WGS) entry which is preliminary data.</text>
</comment>
<keyword evidence="8" id="KW-0119">Carbohydrate metabolism</keyword>
<dbReference type="EMBL" id="CABFNS010000873">
    <property type="protein sequence ID" value="VUC33937.1"/>
    <property type="molecule type" value="Genomic_DNA"/>
</dbReference>
<proteinExistence type="inferred from homology"/>
<organism evidence="16 17">
    <name type="scientific">Bionectria ochroleuca</name>
    <name type="common">Gliocladium roseum</name>
    <dbReference type="NCBI Taxonomy" id="29856"/>
    <lineage>
        <taxon>Eukaryota</taxon>
        <taxon>Fungi</taxon>
        <taxon>Dikarya</taxon>
        <taxon>Ascomycota</taxon>
        <taxon>Pezizomycotina</taxon>
        <taxon>Sordariomycetes</taxon>
        <taxon>Hypocreomycetidae</taxon>
        <taxon>Hypocreales</taxon>
        <taxon>Bionectriaceae</taxon>
        <taxon>Clonostachys</taxon>
    </lineage>
</organism>
<accession>A0ABY6URD1</accession>
<keyword evidence="5" id="KW-0136">Cellulose degradation</keyword>
<dbReference type="InterPro" id="IPR049892">
    <property type="entry name" value="AA9"/>
</dbReference>
<evidence type="ECO:0000256" key="4">
    <source>
        <dbReference type="ARBA" id="ARBA00022729"/>
    </source>
</evidence>
<evidence type="ECO:0000256" key="11">
    <source>
        <dbReference type="ARBA" id="ARBA00045077"/>
    </source>
</evidence>
<feature type="chain" id="PRO_5045661850" description="lytic cellulose monooxygenase (C4-dehydrogenating)" evidence="14">
    <location>
        <begin position="18"/>
        <end position="349"/>
    </location>
</feature>
<dbReference type="PANTHER" id="PTHR33353:SF17">
    <property type="entry name" value="ENDO-BETA-1,4-GLUCANASE D"/>
    <property type="match status" value="1"/>
</dbReference>
<reference evidence="16 17" key="1">
    <citation type="submission" date="2019-06" db="EMBL/GenBank/DDBJ databases">
        <authorList>
            <person name="Broberg M."/>
        </authorList>
    </citation>
    <scope>NUCLEOTIDE SEQUENCE [LARGE SCALE GENOMIC DNA]</scope>
</reference>
<keyword evidence="3" id="KW-0964">Secreted</keyword>
<gene>
    <name evidence="16" type="ORF">CLO192961_LOCUS367129</name>
</gene>
<evidence type="ECO:0000256" key="5">
    <source>
        <dbReference type="ARBA" id="ARBA00023001"/>
    </source>
</evidence>
<comment type="cofactor">
    <cofactor evidence="1">
        <name>Cu(2+)</name>
        <dbReference type="ChEBI" id="CHEBI:29036"/>
    </cofactor>
</comment>
<comment type="similarity">
    <text evidence="10">Belongs to the polysaccharide monooxygenase AA9 family.</text>
</comment>
<keyword evidence="4 14" id="KW-0732">Signal</keyword>
<keyword evidence="17" id="KW-1185">Reference proteome</keyword>
<evidence type="ECO:0000256" key="3">
    <source>
        <dbReference type="ARBA" id="ARBA00022525"/>
    </source>
</evidence>
<evidence type="ECO:0000256" key="7">
    <source>
        <dbReference type="ARBA" id="ARBA00023157"/>
    </source>
</evidence>
<protein>
    <recommendedName>
        <fullName evidence="12">lytic cellulose monooxygenase (C4-dehydrogenating)</fullName>
        <ecNumber evidence="12">1.14.99.56</ecNumber>
    </recommendedName>
</protein>
<comment type="subcellular location">
    <subcellularLocation>
        <location evidence="2">Secreted</location>
    </subcellularLocation>
</comment>
<evidence type="ECO:0000256" key="1">
    <source>
        <dbReference type="ARBA" id="ARBA00001973"/>
    </source>
</evidence>
<feature type="compositionally biased region" description="Basic residues" evidence="13">
    <location>
        <begin position="332"/>
        <end position="349"/>
    </location>
</feature>
<feature type="region of interest" description="Disordered" evidence="13">
    <location>
        <begin position="299"/>
        <end position="349"/>
    </location>
</feature>
<feature type="domain" description="Auxiliary Activity family 9 catalytic" evidence="15">
    <location>
        <begin position="18"/>
        <end position="224"/>
    </location>
</feature>
<evidence type="ECO:0000256" key="13">
    <source>
        <dbReference type="SAM" id="MobiDB-lite"/>
    </source>
</evidence>
<dbReference type="Pfam" id="PF03443">
    <property type="entry name" value="AA9"/>
    <property type="match status" value="1"/>
</dbReference>
<sequence length="349" mass="35971">MRYSAATILAMASVVSAHTHLWSVWINGEDQGDGRSKYIRSPPNNDPVKDLTSPNLVCNVNGGTAVSDFVSAAAGDEITFEWYHDNRADDIIAESHKGPIITYVAEYTDGNGASGIWTKIAEEGYEGGKWAVENLISNKGKKVVTIPSSLKAGKYLFRQEIIAHHESDTAYNVNSARGAQFYPTCVQVEITSGGSATPSENFDFNTGYTYADPGIVFNLYGSFTSYSIPGPDVWTGADSGSSPSSSAAAPTATATTSAGSAPSSSAAPSTSAAQPITSSPAATQTATPSFTSIVTSATAAPTSAGNNNGGSPSATSSAAAAPSSTKAPSTCAKKRSVKRSIRGGARPKL</sequence>
<evidence type="ECO:0000259" key="15">
    <source>
        <dbReference type="Pfam" id="PF03443"/>
    </source>
</evidence>
<keyword evidence="6" id="KW-0186">Copper</keyword>
<dbReference type="CDD" id="cd21175">
    <property type="entry name" value="LPMO_AA9"/>
    <property type="match status" value="1"/>
</dbReference>
<feature type="signal peptide" evidence="14">
    <location>
        <begin position="1"/>
        <end position="17"/>
    </location>
</feature>
<dbReference type="InterPro" id="IPR005103">
    <property type="entry name" value="AA9_LPMO"/>
</dbReference>
<evidence type="ECO:0000256" key="14">
    <source>
        <dbReference type="SAM" id="SignalP"/>
    </source>
</evidence>
<evidence type="ECO:0000313" key="16">
    <source>
        <dbReference type="EMBL" id="VUC33937.1"/>
    </source>
</evidence>
<dbReference type="EC" id="1.14.99.56" evidence="12"/>
<name>A0ABY6URD1_BIOOC</name>
<evidence type="ECO:0000256" key="10">
    <source>
        <dbReference type="ARBA" id="ARBA00044502"/>
    </source>
</evidence>
<feature type="compositionally biased region" description="Low complexity" evidence="13">
    <location>
        <begin position="299"/>
        <end position="330"/>
    </location>
</feature>
<evidence type="ECO:0000256" key="12">
    <source>
        <dbReference type="ARBA" id="ARBA00047174"/>
    </source>
</evidence>
<keyword evidence="7" id="KW-1015">Disulfide bond</keyword>
<dbReference type="PANTHER" id="PTHR33353">
    <property type="entry name" value="PUTATIVE (AFU_ORTHOLOGUE AFUA_1G12560)-RELATED"/>
    <property type="match status" value="1"/>
</dbReference>
<dbReference type="Proteomes" id="UP000766486">
    <property type="component" value="Unassembled WGS sequence"/>
</dbReference>